<sequence>MESDVVKNERTWIDHREAGHSFESALAWHSGLTEFTSLDLYHSSHFPRSKATS</sequence>
<evidence type="ECO:0000313" key="1">
    <source>
        <dbReference type="EMBL" id="KIK31033.1"/>
    </source>
</evidence>
<proteinExistence type="predicted"/>
<name>A0A0D0AG38_9AGAM</name>
<gene>
    <name evidence="1" type="ORF">PISMIDRAFT_669978</name>
</gene>
<dbReference type="AlphaFoldDB" id="A0A0D0AG38"/>
<dbReference type="HOGENOM" id="CLU_3069550_0_0_1"/>
<accession>A0A0D0AG38</accession>
<reference evidence="1 2" key="1">
    <citation type="submission" date="2014-04" db="EMBL/GenBank/DDBJ databases">
        <authorList>
            <consortium name="DOE Joint Genome Institute"/>
            <person name="Kuo A."/>
            <person name="Kohler A."/>
            <person name="Costa M.D."/>
            <person name="Nagy L.G."/>
            <person name="Floudas D."/>
            <person name="Copeland A."/>
            <person name="Barry K.W."/>
            <person name="Cichocki N."/>
            <person name="Veneault-Fourrey C."/>
            <person name="LaButti K."/>
            <person name="Lindquist E.A."/>
            <person name="Lipzen A."/>
            <person name="Lundell T."/>
            <person name="Morin E."/>
            <person name="Murat C."/>
            <person name="Sun H."/>
            <person name="Tunlid A."/>
            <person name="Henrissat B."/>
            <person name="Grigoriev I.V."/>
            <person name="Hibbett D.S."/>
            <person name="Martin F."/>
            <person name="Nordberg H.P."/>
            <person name="Cantor M.N."/>
            <person name="Hua S.X."/>
        </authorList>
    </citation>
    <scope>NUCLEOTIDE SEQUENCE [LARGE SCALE GENOMIC DNA]</scope>
    <source>
        <strain evidence="1 2">441</strain>
    </source>
</reference>
<keyword evidence="2" id="KW-1185">Reference proteome</keyword>
<dbReference type="EMBL" id="KN833685">
    <property type="protein sequence ID" value="KIK31033.1"/>
    <property type="molecule type" value="Genomic_DNA"/>
</dbReference>
<protein>
    <submittedName>
        <fullName evidence="1">Unplaced genomic scaffold scaffold_1, whole genome shotgun sequence</fullName>
    </submittedName>
</protein>
<organism evidence="1 2">
    <name type="scientific">Pisolithus microcarpus 441</name>
    <dbReference type="NCBI Taxonomy" id="765257"/>
    <lineage>
        <taxon>Eukaryota</taxon>
        <taxon>Fungi</taxon>
        <taxon>Dikarya</taxon>
        <taxon>Basidiomycota</taxon>
        <taxon>Agaricomycotina</taxon>
        <taxon>Agaricomycetes</taxon>
        <taxon>Agaricomycetidae</taxon>
        <taxon>Boletales</taxon>
        <taxon>Sclerodermatineae</taxon>
        <taxon>Pisolithaceae</taxon>
        <taxon>Pisolithus</taxon>
    </lineage>
</organism>
<evidence type="ECO:0000313" key="2">
    <source>
        <dbReference type="Proteomes" id="UP000054018"/>
    </source>
</evidence>
<reference evidence="2" key="2">
    <citation type="submission" date="2015-01" db="EMBL/GenBank/DDBJ databases">
        <title>Evolutionary Origins and Diversification of the Mycorrhizal Mutualists.</title>
        <authorList>
            <consortium name="DOE Joint Genome Institute"/>
            <consortium name="Mycorrhizal Genomics Consortium"/>
            <person name="Kohler A."/>
            <person name="Kuo A."/>
            <person name="Nagy L.G."/>
            <person name="Floudas D."/>
            <person name="Copeland A."/>
            <person name="Barry K.W."/>
            <person name="Cichocki N."/>
            <person name="Veneault-Fourrey C."/>
            <person name="LaButti K."/>
            <person name="Lindquist E.A."/>
            <person name="Lipzen A."/>
            <person name="Lundell T."/>
            <person name="Morin E."/>
            <person name="Murat C."/>
            <person name="Riley R."/>
            <person name="Ohm R."/>
            <person name="Sun H."/>
            <person name="Tunlid A."/>
            <person name="Henrissat B."/>
            <person name="Grigoriev I.V."/>
            <person name="Hibbett D.S."/>
            <person name="Martin F."/>
        </authorList>
    </citation>
    <scope>NUCLEOTIDE SEQUENCE [LARGE SCALE GENOMIC DNA]</scope>
    <source>
        <strain evidence="2">441</strain>
    </source>
</reference>
<dbReference type="Proteomes" id="UP000054018">
    <property type="component" value="Unassembled WGS sequence"/>
</dbReference>